<gene>
    <name evidence="2" type="ORF">RINTU1_02380</name>
</gene>
<name>A0A6L2ZK51_9ENTR</name>
<dbReference type="RefSeq" id="WP_176487114.1">
    <property type="nucleotide sequence ID" value="NZ_BLXO01000001.1"/>
</dbReference>
<dbReference type="EMBL" id="BLXO01000001">
    <property type="protein sequence ID" value="GFN45213.1"/>
    <property type="molecule type" value="Genomic_DNA"/>
</dbReference>
<proteinExistence type="predicted"/>
<keyword evidence="1" id="KW-0472">Membrane</keyword>
<feature type="transmembrane region" description="Helical" evidence="1">
    <location>
        <begin position="34"/>
        <end position="50"/>
    </location>
</feature>
<keyword evidence="1" id="KW-0812">Transmembrane</keyword>
<comment type="caution">
    <text evidence="2">The sequence shown here is derived from an EMBL/GenBank/DDBJ whole genome shotgun (WGS) entry which is preliminary data.</text>
</comment>
<sequence>MNRIYKIILNGFLSHWSLVSGMTKEARKTNQKKFFIYTLIIGIALFSPSFDICAANSGQRIEGANGALVIEGGIKETTETQTDATGHMGPYQKQWEGSAIAGLAVGSRAKAYFGSVAIGDNPSVNSRYGIGIGSDAFIDRRSDTDLDSDIGKTFGNRQQAGASVRSIAIGTSSSVLLLPDSTTVEVTPGQRIPGTSHTVKRISAQEVQILSKNNQIHTLPFTE</sequence>
<evidence type="ECO:0000313" key="3">
    <source>
        <dbReference type="Proteomes" id="UP000504714"/>
    </source>
</evidence>
<dbReference type="AlphaFoldDB" id="A0A6L2ZK51"/>
<organism evidence="2 3">
    <name type="scientific">Candidatus Regiella insecticola</name>
    <dbReference type="NCBI Taxonomy" id="138073"/>
    <lineage>
        <taxon>Bacteria</taxon>
        <taxon>Pseudomonadati</taxon>
        <taxon>Pseudomonadota</taxon>
        <taxon>Gammaproteobacteria</taxon>
        <taxon>Enterobacterales</taxon>
        <taxon>Enterobacteriaceae</taxon>
        <taxon>aphid secondary symbionts</taxon>
        <taxon>Candidatus Regiella</taxon>
    </lineage>
</organism>
<evidence type="ECO:0000313" key="2">
    <source>
        <dbReference type="EMBL" id="GFN45213.1"/>
    </source>
</evidence>
<accession>A0A6L2ZK51</accession>
<evidence type="ECO:0000256" key="1">
    <source>
        <dbReference type="SAM" id="Phobius"/>
    </source>
</evidence>
<reference evidence="2 3" key="1">
    <citation type="submission" date="2020-06" db="EMBL/GenBank/DDBJ databases">
        <title>The genome sequence of Candidatus Regiella insecticola strain Tut.</title>
        <authorList>
            <person name="Nikoh N."/>
            <person name="Tsuchida T."/>
            <person name="Koga R."/>
            <person name="Oshima K."/>
            <person name="Hattori M."/>
            <person name="Fukatsu T."/>
        </authorList>
    </citation>
    <scope>NUCLEOTIDE SEQUENCE [LARGE SCALE GENOMIC DNA]</scope>
    <source>
        <strain evidence="2 3">Tut</strain>
    </source>
</reference>
<protein>
    <submittedName>
        <fullName evidence="2">Uncharacterized protein</fullName>
    </submittedName>
</protein>
<dbReference type="Proteomes" id="UP000504714">
    <property type="component" value="Unassembled WGS sequence"/>
</dbReference>
<keyword evidence="1" id="KW-1133">Transmembrane helix</keyword>